<gene>
    <name evidence="2" type="ORF">Sradi_2462600</name>
</gene>
<protein>
    <submittedName>
        <fullName evidence="2">Mitochondrial protein</fullName>
    </submittedName>
</protein>
<dbReference type="Pfam" id="PF00078">
    <property type="entry name" value="RVT_1"/>
    <property type="match status" value="1"/>
</dbReference>
<sequence>MALKLDVSKVYDNVEWSFLEQVMCRLGFPRLFTHLIMLCVSSVSYSFMLGGKQFGSLKPERSLRQGDPLSPYLFLLCTESFSSLLQNAEREGHLQGVAVCRGAPSITHLLFTDDTLIFCQASPQSSHTIKGVLETYRRASGQEINFSKSSVAFSRNTNEELCLSVVSDLTIRRENKMELYLGLPSRIARSKRDLFSTLRDRIWHRVTGWNEKFLSQAGKEVLIKLVLQAIPTYAMGCFKLPISLLQEIQSMIARFWWNNRGVNKTHRISWNRLCASKLEGGLGFRQLHNFNLAMLAKQFWRIMQHPESLLSRVLKTRYFPTGNIFSASLGTRP</sequence>
<reference evidence="2" key="1">
    <citation type="submission" date="2020-06" db="EMBL/GenBank/DDBJ databases">
        <authorList>
            <person name="Li T."/>
            <person name="Hu X."/>
            <person name="Zhang T."/>
            <person name="Song X."/>
            <person name="Zhang H."/>
            <person name="Dai N."/>
            <person name="Sheng W."/>
            <person name="Hou X."/>
            <person name="Wei L."/>
        </authorList>
    </citation>
    <scope>NUCLEOTIDE SEQUENCE</scope>
    <source>
        <strain evidence="2">G02</strain>
        <tissue evidence="2">Leaf</tissue>
    </source>
</reference>
<reference evidence="2" key="2">
    <citation type="journal article" date="2024" name="Plant">
        <title>Genomic evolution and insights into agronomic trait innovations of Sesamum species.</title>
        <authorList>
            <person name="Miao H."/>
            <person name="Wang L."/>
            <person name="Qu L."/>
            <person name="Liu H."/>
            <person name="Sun Y."/>
            <person name="Le M."/>
            <person name="Wang Q."/>
            <person name="Wei S."/>
            <person name="Zheng Y."/>
            <person name="Lin W."/>
            <person name="Duan Y."/>
            <person name="Cao H."/>
            <person name="Xiong S."/>
            <person name="Wang X."/>
            <person name="Wei L."/>
            <person name="Li C."/>
            <person name="Ma Q."/>
            <person name="Ju M."/>
            <person name="Zhao R."/>
            <person name="Li G."/>
            <person name="Mu C."/>
            <person name="Tian Q."/>
            <person name="Mei H."/>
            <person name="Zhang T."/>
            <person name="Gao T."/>
            <person name="Zhang H."/>
        </authorList>
    </citation>
    <scope>NUCLEOTIDE SEQUENCE</scope>
    <source>
        <strain evidence="2">G02</strain>
    </source>
</reference>
<evidence type="ECO:0000313" key="2">
    <source>
        <dbReference type="EMBL" id="KAL0392398.1"/>
    </source>
</evidence>
<dbReference type="AlphaFoldDB" id="A0AAW2SIW5"/>
<proteinExistence type="predicted"/>
<name>A0AAW2SIW5_SESRA</name>
<dbReference type="EMBL" id="JACGWJ010000010">
    <property type="protein sequence ID" value="KAL0392398.1"/>
    <property type="molecule type" value="Genomic_DNA"/>
</dbReference>
<dbReference type="InterPro" id="IPR000477">
    <property type="entry name" value="RT_dom"/>
</dbReference>
<evidence type="ECO:0000259" key="1">
    <source>
        <dbReference type="PROSITE" id="PS50878"/>
    </source>
</evidence>
<organism evidence="2">
    <name type="scientific">Sesamum radiatum</name>
    <name type="common">Black benniseed</name>
    <dbReference type="NCBI Taxonomy" id="300843"/>
    <lineage>
        <taxon>Eukaryota</taxon>
        <taxon>Viridiplantae</taxon>
        <taxon>Streptophyta</taxon>
        <taxon>Embryophyta</taxon>
        <taxon>Tracheophyta</taxon>
        <taxon>Spermatophyta</taxon>
        <taxon>Magnoliopsida</taxon>
        <taxon>eudicotyledons</taxon>
        <taxon>Gunneridae</taxon>
        <taxon>Pentapetalae</taxon>
        <taxon>asterids</taxon>
        <taxon>lamiids</taxon>
        <taxon>Lamiales</taxon>
        <taxon>Pedaliaceae</taxon>
        <taxon>Sesamum</taxon>
    </lineage>
</organism>
<dbReference type="PROSITE" id="PS50878">
    <property type="entry name" value="RT_POL"/>
    <property type="match status" value="1"/>
</dbReference>
<dbReference type="PANTHER" id="PTHR33116:SF86">
    <property type="entry name" value="REVERSE TRANSCRIPTASE DOMAIN-CONTAINING PROTEIN"/>
    <property type="match status" value="1"/>
</dbReference>
<accession>A0AAW2SIW5</accession>
<dbReference type="PANTHER" id="PTHR33116">
    <property type="entry name" value="REVERSE TRANSCRIPTASE ZINC-BINDING DOMAIN-CONTAINING PROTEIN-RELATED-RELATED"/>
    <property type="match status" value="1"/>
</dbReference>
<feature type="domain" description="Reverse transcriptase" evidence="1">
    <location>
        <begin position="1"/>
        <end position="185"/>
    </location>
</feature>
<comment type="caution">
    <text evidence="2">The sequence shown here is derived from an EMBL/GenBank/DDBJ whole genome shotgun (WGS) entry which is preliminary data.</text>
</comment>